<sequence length="364" mass="38762">MQFTFGSYTTGIHIRQELPSADDLFSPAEPSPGTGIIICDENTLTMAEKIRGDSGIALCVLPPGEGAKNWAGTETILQAASKAGLGRDGLFIAVGGGVITDLSGFAASIYMRGVRCAFVSTTLLGMVDASVGGKTGIDLWGAKNMAGTFYPAGDVYMPMEALATLPRTEWKSGLAELIKTAVIGDRECLRLLEEEMETVKNPPGLRQPKTAGFMEELISRAVSVKGRIVESDPRETGENRALLNLGHTFGHALESSLGLGKISHGEAVAWGMARAAELGEALGVCSGALRKRIIGILSGYGYEIRAPYPGTADREVYKRTMEQDKKKKAGSLRFIIPDENGARIIDQKDIPGVLWAKIIQGCGI</sequence>
<dbReference type="InterPro" id="IPR030963">
    <property type="entry name" value="DHQ_synth_fam"/>
</dbReference>
<keyword evidence="3" id="KW-0479">Metal-binding</keyword>
<evidence type="ECO:0000256" key="3">
    <source>
        <dbReference type="ARBA" id="ARBA00022723"/>
    </source>
</evidence>
<dbReference type="Gene3D" id="1.20.1090.10">
    <property type="entry name" value="Dehydroquinate synthase-like - alpha domain"/>
    <property type="match status" value="1"/>
</dbReference>
<dbReference type="EMBL" id="CP067089">
    <property type="protein sequence ID" value="QQO11400.1"/>
    <property type="molecule type" value="Genomic_DNA"/>
</dbReference>
<evidence type="ECO:0000256" key="2">
    <source>
        <dbReference type="ARBA" id="ARBA00001941"/>
    </source>
</evidence>
<accession>A0A7T7XS04</accession>
<evidence type="ECO:0000259" key="7">
    <source>
        <dbReference type="Pfam" id="PF01761"/>
    </source>
</evidence>
<dbReference type="PIRSF" id="PIRSF001455">
    <property type="entry name" value="DHQ_synth"/>
    <property type="match status" value="1"/>
</dbReference>
<evidence type="ECO:0000256" key="4">
    <source>
        <dbReference type="ARBA" id="ARBA00023027"/>
    </source>
</evidence>
<dbReference type="Proteomes" id="UP000595917">
    <property type="component" value="Chromosome"/>
</dbReference>
<dbReference type="PANTHER" id="PTHR43622:SF1">
    <property type="entry name" value="3-DEHYDROQUINATE SYNTHASE"/>
    <property type="match status" value="1"/>
</dbReference>
<evidence type="ECO:0000256" key="1">
    <source>
        <dbReference type="ARBA" id="ARBA00001911"/>
    </source>
</evidence>
<keyword evidence="5" id="KW-0456">Lyase</keyword>
<dbReference type="SUPFAM" id="SSF56796">
    <property type="entry name" value="Dehydroquinate synthase-like"/>
    <property type="match status" value="1"/>
</dbReference>
<comment type="cofactor">
    <cofactor evidence="2">
        <name>Co(2+)</name>
        <dbReference type="ChEBI" id="CHEBI:48828"/>
    </cofactor>
</comment>
<dbReference type="Pfam" id="PF24621">
    <property type="entry name" value="DHQS_C"/>
    <property type="match status" value="1"/>
</dbReference>
<dbReference type="GO" id="GO:0009073">
    <property type="term" value="P:aromatic amino acid family biosynthetic process"/>
    <property type="evidence" value="ECO:0007669"/>
    <property type="project" value="InterPro"/>
</dbReference>
<dbReference type="GO" id="GO:0046872">
    <property type="term" value="F:metal ion binding"/>
    <property type="evidence" value="ECO:0007669"/>
    <property type="project" value="UniProtKB-KW"/>
</dbReference>
<dbReference type="GO" id="GO:0003856">
    <property type="term" value="F:3-dehydroquinate synthase activity"/>
    <property type="evidence" value="ECO:0007669"/>
    <property type="project" value="TreeGrafter"/>
</dbReference>
<dbReference type="InterPro" id="IPR050071">
    <property type="entry name" value="Dehydroquinate_synthase"/>
</dbReference>
<evidence type="ECO:0000259" key="8">
    <source>
        <dbReference type="Pfam" id="PF24621"/>
    </source>
</evidence>
<evidence type="ECO:0000256" key="5">
    <source>
        <dbReference type="ARBA" id="ARBA00023239"/>
    </source>
</evidence>
<comment type="cofactor">
    <cofactor evidence="1">
        <name>NAD(+)</name>
        <dbReference type="ChEBI" id="CHEBI:57540"/>
    </cofactor>
</comment>
<reference evidence="9" key="1">
    <citation type="submission" date="2021-01" db="EMBL/GenBank/DDBJ databases">
        <title>Description of Breznakiella homolactica.</title>
        <authorList>
            <person name="Song Y."/>
            <person name="Brune A."/>
        </authorList>
    </citation>
    <scope>NUCLEOTIDE SEQUENCE</scope>
    <source>
        <strain evidence="9">RmG30</strain>
    </source>
</reference>
<evidence type="ECO:0000256" key="6">
    <source>
        <dbReference type="ARBA" id="ARBA00023285"/>
    </source>
</evidence>
<protein>
    <submittedName>
        <fullName evidence="9">3-dehydroquinate synthase</fullName>
    </submittedName>
</protein>
<evidence type="ECO:0000313" key="9">
    <source>
        <dbReference type="EMBL" id="QQO11400.1"/>
    </source>
</evidence>
<gene>
    <name evidence="9" type="ORF">JFL75_14005</name>
</gene>
<dbReference type="CDD" id="cd08195">
    <property type="entry name" value="DHQS"/>
    <property type="match status" value="1"/>
</dbReference>
<organism evidence="9 10">
    <name type="scientific">Breznakiella homolactica</name>
    <dbReference type="NCBI Taxonomy" id="2798577"/>
    <lineage>
        <taxon>Bacteria</taxon>
        <taxon>Pseudomonadati</taxon>
        <taxon>Spirochaetota</taxon>
        <taxon>Spirochaetia</taxon>
        <taxon>Spirochaetales</taxon>
        <taxon>Breznakiellaceae</taxon>
        <taxon>Breznakiella</taxon>
    </lineage>
</organism>
<feature type="domain" description="3-dehydroquinate synthase N-terminal" evidence="7">
    <location>
        <begin position="59"/>
        <end position="171"/>
    </location>
</feature>
<keyword evidence="10" id="KW-1185">Reference proteome</keyword>
<dbReference type="PANTHER" id="PTHR43622">
    <property type="entry name" value="3-DEHYDROQUINATE SYNTHASE"/>
    <property type="match status" value="1"/>
</dbReference>
<dbReference type="Gene3D" id="3.40.50.1970">
    <property type="match status" value="1"/>
</dbReference>
<keyword evidence="6" id="KW-0170">Cobalt</keyword>
<dbReference type="KEGG" id="bhc:JFL75_14005"/>
<keyword evidence="4" id="KW-0520">NAD</keyword>
<dbReference type="InterPro" id="IPR030960">
    <property type="entry name" value="DHQS/DOIS_N"/>
</dbReference>
<dbReference type="Pfam" id="PF01761">
    <property type="entry name" value="DHQ_synthase"/>
    <property type="match status" value="1"/>
</dbReference>
<name>A0A7T7XS04_9SPIR</name>
<feature type="domain" description="3-dehydroquinate synthase C-terminal" evidence="8">
    <location>
        <begin position="173"/>
        <end position="327"/>
    </location>
</feature>
<dbReference type="InterPro" id="IPR056179">
    <property type="entry name" value="DHQS_C"/>
</dbReference>
<proteinExistence type="predicted"/>
<dbReference type="AlphaFoldDB" id="A0A7T7XS04"/>
<evidence type="ECO:0000313" key="10">
    <source>
        <dbReference type="Proteomes" id="UP000595917"/>
    </source>
</evidence>